<keyword evidence="3" id="KW-1185">Reference proteome</keyword>
<proteinExistence type="predicted"/>
<feature type="domain" description="CinA C-terminal" evidence="1">
    <location>
        <begin position="38"/>
        <end position="187"/>
    </location>
</feature>
<protein>
    <submittedName>
        <fullName evidence="2">CinA family protein</fullName>
    </submittedName>
</protein>
<dbReference type="OrthoDB" id="1253990at2"/>
<name>A0A557ZY80_9PSEU</name>
<evidence type="ECO:0000313" key="3">
    <source>
        <dbReference type="Proteomes" id="UP000318578"/>
    </source>
</evidence>
<evidence type="ECO:0000259" key="1">
    <source>
        <dbReference type="Pfam" id="PF02464"/>
    </source>
</evidence>
<accession>A0A557ZY80</accession>
<dbReference type="Proteomes" id="UP000318578">
    <property type="component" value="Unassembled WGS sequence"/>
</dbReference>
<comment type="caution">
    <text evidence="2">The sequence shown here is derived from an EMBL/GenBank/DDBJ whole genome shotgun (WGS) entry which is preliminary data.</text>
</comment>
<dbReference type="SUPFAM" id="SSF142433">
    <property type="entry name" value="CinA-like"/>
    <property type="match status" value="1"/>
</dbReference>
<dbReference type="NCBIfam" id="TIGR00199">
    <property type="entry name" value="PncC_domain"/>
    <property type="match status" value="1"/>
</dbReference>
<dbReference type="EMBL" id="VJZA01000091">
    <property type="protein sequence ID" value="TVT16960.1"/>
    <property type="molecule type" value="Genomic_DNA"/>
</dbReference>
<dbReference type="InterPro" id="IPR036653">
    <property type="entry name" value="CinA-like_C"/>
</dbReference>
<dbReference type="Gene3D" id="3.90.950.20">
    <property type="entry name" value="CinA-like"/>
    <property type="match status" value="1"/>
</dbReference>
<gene>
    <name evidence="2" type="ORF">FNH06_33255</name>
</gene>
<dbReference type="AlphaFoldDB" id="A0A557ZY80"/>
<reference evidence="2 3" key="1">
    <citation type="submission" date="2019-07" db="EMBL/GenBank/DDBJ databases">
        <title>New species of Amycolatopsis and Streptomyces.</title>
        <authorList>
            <person name="Duangmal K."/>
            <person name="Teo W.F.A."/>
            <person name="Lipun K."/>
        </authorList>
    </citation>
    <scope>NUCLEOTIDE SEQUENCE [LARGE SCALE GENOMIC DNA]</scope>
    <source>
        <strain evidence="2 3">JCM 30562</strain>
    </source>
</reference>
<dbReference type="Pfam" id="PF02464">
    <property type="entry name" value="CinA"/>
    <property type="match status" value="1"/>
</dbReference>
<dbReference type="InterPro" id="IPR008136">
    <property type="entry name" value="CinA_C"/>
</dbReference>
<organism evidence="2 3">
    <name type="scientific">Amycolatopsis acidiphila</name>
    <dbReference type="NCBI Taxonomy" id="715473"/>
    <lineage>
        <taxon>Bacteria</taxon>
        <taxon>Bacillati</taxon>
        <taxon>Actinomycetota</taxon>
        <taxon>Actinomycetes</taxon>
        <taxon>Pseudonocardiales</taxon>
        <taxon>Pseudonocardiaceae</taxon>
        <taxon>Amycolatopsis</taxon>
    </lineage>
</organism>
<sequence length="190" mass="19769">MLGVAGHRARAHRRHRGRLRAARAAAAHVGHPARRAVTLARRLVARLTERGQTVATAESLTAGLVCVTLTEVPGASAVVRGGLVVYATELKARLAGVDRALLAEHGAVHPEVAAQLAEGARECCGADWGLGLTGVAGPDPQDGVVPGTVHIGLAGAGVRDVRTHWFEGDRRSVRTESVRAALLLLGEHLA</sequence>
<evidence type="ECO:0000313" key="2">
    <source>
        <dbReference type="EMBL" id="TVT16960.1"/>
    </source>
</evidence>